<comment type="caution">
    <text evidence="1">The sequence shown here is derived from an EMBL/GenBank/DDBJ whole genome shotgun (WGS) entry which is preliminary data.</text>
</comment>
<dbReference type="Proteomes" id="UP000289372">
    <property type="component" value="Unassembled WGS sequence"/>
</dbReference>
<dbReference type="EMBL" id="PUUL01000106">
    <property type="protein sequence ID" value="RXD51191.1"/>
    <property type="molecule type" value="Genomic_DNA"/>
</dbReference>
<reference evidence="1 2" key="1">
    <citation type="submission" date="2018-02" db="EMBL/GenBank/DDBJ databases">
        <title>Characterization of Xanthomonas diversity in transplant houses and field plants.</title>
        <authorList>
            <person name="Abrahamian P."/>
            <person name="Timilsina S."/>
            <person name="Minsavage G.V."/>
            <person name="Goss E.M."/>
            <person name="Jones J.B."/>
            <person name="Vallad G.E."/>
        </authorList>
    </citation>
    <scope>NUCLEOTIDE SEQUENCE [LARGE SCALE GENOMIC DNA]</scope>
    <source>
        <strain evidence="1 2">GEV2132</strain>
    </source>
</reference>
<evidence type="ECO:0000313" key="1">
    <source>
        <dbReference type="EMBL" id="RXD51191.1"/>
    </source>
</evidence>
<sequence length="59" mass="6146">MASCTAHERTTVYRVVGIRSVQHAALVAHRCAGDGTISSSGIKSLCTAVAQGVKPAQRH</sequence>
<proteinExistence type="predicted"/>
<name>A0AAQ0YLN3_XANPE</name>
<evidence type="ECO:0000313" key="2">
    <source>
        <dbReference type="Proteomes" id="UP000289372"/>
    </source>
</evidence>
<organism evidence="1 2">
    <name type="scientific">Xanthomonas perforans</name>
    <dbReference type="NCBI Taxonomy" id="442694"/>
    <lineage>
        <taxon>Bacteria</taxon>
        <taxon>Pseudomonadati</taxon>
        <taxon>Pseudomonadota</taxon>
        <taxon>Gammaproteobacteria</taxon>
        <taxon>Lysobacterales</taxon>
        <taxon>Lysobacteraceae</taxon>
        <taxon>Xanthomonas</taxon>
    </lineage>
</organism>
<accession>A0AAQ0YLN3</accession>
<dbReference type="AlphaFoldDB" id="A0AAQ0YLN3"/>
<protein>
    <submittedName>
        <fullName evidence="1">Uncharacterized protein</fullName>
    </submittedName>
</protein>
<gene>
    <name evidence="1" type="ORF">DB769_17340</name>
</gene>